<organism evidence="2 3">
    <name type="scientific">Tulasnella calospora MUT 4182</name>
    <dbReference type="NCBI Taxonomy" id="1051891"/>
    <lineage>
        <taxon>Eukaryota</taxon>
        <taxon>Fungi</taxon>
        <taxon>Dikarya</taxon>
        <taxon>Basidiomycota</taxon>
        <taxon>Agaricomycotina</taxon>
        <taxon>Agaricomycetes</taxon>
        <taxon>Cantharellales</taxon>
        <taxon>Tulasnellaceae</taxon>
        <taxon>Tulasnella</taxon>
    </lineage>
</organism>
<protein>
    <submittedName>
        <fullName evidence="2">Uncharacterized protein</fullName>
    </submittedName>
</protein>
<sequence>MSAPAQFFVRLQRGIQGGFAPPTPSEVHNLTRSSDDPSNLLIQSAVRPDGTPELRQAGPKSLSIPEISTLGVDDPKNVESRVAELESILKGLPTEQPPGSEDIYGMDIGIMYGSDNLEWANGGPQGCSGGTSHVQPTEEQRKQFKRAVEIIKGLTEGN</sequence>
<dbReference type="EMBL" id="KN823040">
    <property type="protein sequence ID" value="KIO25547.1"/>
    <property type="molecule type" value="Genomic_DNA"/>
</dbReference>
<gene>
    <name evidence="2" type="ORF">M407DRAFT_75600</name>
</gene>
<evidence type="ECO:0000313" key="2">
    <source>
        <dbReference type="EMBL" id="KIO25547.1"/>
    </source>
</evidence>
<reference evidence="3" key="2">
    <citation type="submission" date="2015-01" db="EMBL/GenBank/DDBJ databases">
        <title>Evolutionary Origins and Diversification of the Mycorrhizal Mutualists.</title>
        <authorList>
            <consortium name="DOE Joint Genome Institute"/>
            <consortium name="Mycorrhizal Genomics Consortium"/>
            <person name="Kohler A."/>
            <person name="Kuo A."/>
            <person name="Nagy L.G."/>
            <person name="Floudas D."/>
            <person name="Copeland A."/>
            <person name="Barry K.W."/>
            <person name="Cichocki N."/>
            <person name="Veneault-Fourrey C."/>
            <person name="LaButti K."/>
            <person name="Lindquist E.A."/>
            <person name="Lipzen A."/>
            <person name="Lundell T."/>
            <person name="Morin E."/>
            <person name="Murat C."/>
            <person name="Riley R."/>
            <person name="Ohm R."/>
            <person name="Sun H."/>
            <person name="Tunlid A."/>
            <person name="Henrissat B."/>
            <person name="Grigoriev I.V."/>
            <person name="Hibbett D.S."/>
            <person name="Martin F."/>
        </authorList>
    </citation>
    <scope>NUCLEOTIDE SEQUENCE [LARGE SCALE GENOMIC DNA]</scope>
    <source>
        <strain evidence="3">MUT 4182</strain>
    </source>
</reference>
<evidence type="ECO:0000313" key="3">
    <source>
        <dbReference type="Proteomes" id="UP000054248"/>
    </source>
</evidence>
<reference evidence="2 3" key="1">
    <citation type="submission" date="2014-04" db="EMBL/GenBank/DDBJ databases">
        <authorList>
            <consortium name="DOE Joint Genome Institute"/>
            <person name="Kuo A."/>
            <person name="Girlanda M."/>
            <person name="Perotto S."/>
            <person name="Kohler A."/>
            <person name="Nagy L.G."/>
            <person name="Floudas D."/>
            <person name="Copeland A."/>
            <person name="Barry K.W."/>
            <person name="Cichocki N."/>
            <person name="Veneault-Fourrey C."/>
            <person name="LaButti K."/>
            <person name="Lindquist E.A."/>
            <person name="Lipzen A."/>
            <person name="Lundell T."/>
            <person name="Morin E."/>
            <person name="Murat C."/>
            <person name="Sun H."/>
            <person name="Tunlid A."/>
            <person name="Henrissat B."/>
            <person name="Grigoriev I.V."/>
            <person name="Hibbett D.S."/>
            <person name="Martin F."/>
            <person name="Nordberg H.P."/>
            <person name="Cantor M.N."/>
            <person name="Hua S.X."/>
        </authorList>
    </citation>
    <scope>NUCLEOTIDE SEQUENCE [LARGE SCALE GENOMIC DNA]</scope>
    <source>
        <strain evidence="2 3">MUT 4182</strain>
    </source>
</reference>
<dbReference type="HOGENOM" id="CLU_150802_0_0_1"/>
<dbReference type="Proteomes" id="UP000054248">
    <property type="component" value="Unassembled WGS sequence"/>
</dbReference>
<dbReference type="AlphaFoldDB" id="A0A0C3LVY7"/>
<keyword evidence="3" id="KW-1185">Reference proteome</keyword>
<feature type="region of interest" description="Disordered" evidence="1">
    <location>
        <begin position="121"/>
        <end position="142"/>
    </location>
</feature>
<feature type="region of interest" description="Disordered" evidence="1">
    <location>
        <begin position="16"/>
        <end position="68"/>
    </location>
</feature>
<accession>A0A0C3LVY7</accession>
<evidence type="ECO:0000256" key="1">
    <source>
        <dbReference type="SAM" id="MobiDB-lite"/>
    </source>
</evidence>
<name>A0A0C3LVY7_9AGAM</name>
<feature type="compositionally biased region" description="Polar residues" evidence="1">
    <location>
        <begin position="26"/>
        <end position="42"/>
    </location>
</feature>
<proteinExistence type="predicted"/>
<dbReference type="OrthoDB" id="5366606at2759"/>